<sequence>MPGRPHPLITGEIYHIYNKTINKNKLFSVDFNCEKFMEDIWYYRSFASLIKLSNLNKLNVEFRKSYLDKIVCKDSFRVSILTYTLMPTHYHFILKQNQDNGISNFISLIQNSFTRFYNIKNNSNGPVFLHRFKSKPITTEEQLKHTSRYIHLNPYSSGLIKDISDLGEYPWSSYKDFIYPSKENICETNQILALFNNDYFRYKKFVVGNADYQKTLEMCKYAEK</sequence>
<dbReference type="GO" id="GO:0006313">
    <property type="term" value="P:DNA transposition"/>
    <property type="evidence" value="ECO:0007669"/>
    <property type="project" value="InterPro"/>
</dbReference>
<proteinExistence type="predicted"/>
<dbReference type="Pfam" id="PF01797">
    <property type="entry name" value="Y1_Tnp"/>
    <property type="match status" value="1"/>
</dbReference>
<dbReference type="EMBL" id="PFQK01000087">
    <property type="protein sequence ID" value="PJC81389.1"/>
    <property type="molecule type" value="Genomic_DNA"/>
</dbReference>
<dbReference type="SMART" id="SM01321">
    <property type="entry name" value="Y1_Tnp"/>
    <property type="match status" value="1"/>
</dbReference>
<comment type="caution">
    <text evidence="2">The sequence shown here is derived from an EMBL/GenBank/DDBJ whole genome shotgun (WGS) entry which is preliminary data.</text>
</comment>
<protein>
    <recommendedName>
        <fullName evidence="1">Transposase IS200-like domain-containing protein</fullName>
    </recommendedName>
</protein>
<dbReference type="AlphaFoldDB" id="A0A2M8GLP8"/>
<dbReference type="Gene3D" id="3.30.70.1290">
    <property type="entry name" value="Transposase IS200-like"/>
    <property type="match status" value="1"/>
</dbReference>
<dbReference type="SUPFAM" id="SSF143422">
    <property type="entry name" value="Transposase IS200-like"/>
    <property type="match status" value="1"/>
</dbReference>
<dbReference type="InterPro" id="IPR036515">
    <property type="entry name" value="Transposase_17_sf"/>
</dbReference>
<dbReference type="PANTHER" id="PTHR34322:SF2">
    <property type="entry name" value="TRANSPOSASE IS200-LIKE DOMAIN-CONTAINING PROTEIN"/>
    <property type="match status" value="1"/>
</dbReference>
<organism evidence="2 3">
    <name type="scientific">Candidatus Roizmanbacteria bacterium CG_4_8_14_3_um_filter_36_10</name>
    <dbReference type="NCBI Taxonomy" id="1974834"/>
    <lineage>
        <taxon>Bacteria</taxon>
        <taxon>Candidatus Roizmaniibacteriota</taxon>
    </lineage>
</organism>
<reference evidence="3" key="1">
    <citation type="submission" date="2017-09" db="EMBL/GenBank/DDBJ databases">
        <title>Depth-based differentiation of microbial function through sediment-hosted aquifers and enrichment of novel symbionts in the deep terrestrial subsurface.</title>
        <authorList>
            <person name="Probst A.J."/>
            <person name="Ladd B."/>
            <person name="Jarett J.K."/>
            <person name="Geller-Mcgrath D.E."/>
            <person name="Sieber C.M.K."/>
            <person name="Emerson J.B."/>
            <person name="Anantharaman K."/>
            <person name="Thomas B.C."/>
            <person name="Malmstrom R."/>
            <person name="Stieglmeier M."/>
            <person name="Klingl A."/>
            <person name="Woyke T."/>
            <person name="Ryan C.M."/>
            <person name="Banfield J.F."/>
        </authorList>
    </citation>
    <scope>NUCLEOTIDE SEQUENCE [LARGE SCALE GENOMIC DNA]</scope>
</reference>
<evidence type="ECO:0000313" key="2">
    <source>
        <dbReference type="EMBL" id="PJC81389.1"/>
    </source>
</evidence>
<evidence type="ECO:0000313" key="3">
    <source>
        <dbReference type="Proteomes" id="UP000229370"/>
    </source>
</evidence>
<accession>A0A2M8GLP8</accession>
<evidence type="ECO:0000259" key="1">
    <source>
        <dbReference type="SMART" id="SM01321"/>
    </source>
</evidence>
<dbReference type="PANTHER" id="PTHR34322">
    <property type="entry name" value="TRANSPOSASE, Y1_TNP DOMAIN-CONTAINING"/>
    <property type="match status" value="1"/>
</dbReference>
<dbReference type="GO" id="GO:0003677">
    <property type="term" value="F:DNA binding"/>
    <property type="evidence" value="ECO:0007669"/>
    <property type="project" value="InterPro"/>
</dbReference>
<gene>
    <name evidence="2" type="ORF">CO007_04975</name>
</gene>
<dbReference type="Proteomes" id="UP000229370">
    <property type="component" value="Unassembled WGS sequence"/>
</dbReference>
<dbReference type="GO" id="GO:0004803">
    <property type="term" value="F:transposase activity"/>
    <property type="evidence" value="ECO:0007669"/>
    <property type="project" value="InterPro"/>
</dbReference>
<dbReference type="InterPro" id="IPR002686">
    <property type="entry name" value="Transposase_17"/>
</dbReference>
<feature type="domain" description="Transposase IS200-like" evidence="1">
    <location>
        <begin position="9"/>
        <end position="153"/>
    </location>
</feature>
<name>A0A2M8GLP8_9BACT</name>